<dbReference type="PROSITE" id="PS00237">
    <property type="entry name" value="G_PROTEIN_RECEP_F1_1"/>
    <property type="match status" value="1"/>
</dbReference>
<comment type="similarity">
    <text evidence="8">Belongs to the G-protein coupled receptor 1 family.</text>
</comment>
<feature type="non-terminal residue" evidence="11">
    <location>
        <position position="1"/>
    </location>
</feature>
<dbReference type="CDD" id="cd00637">
    <property type="entry name" value="7tm_classA_rhodopsin-like"/>
    <property type="match status" value="1"/>
</dbReference>
<evidence type="ECO:0000256" key="5">
    <source>
        <dbReference type="ARBA" id="ARBA00023136"/>
    </source>
</evidence>
<organism evidence="11 12">
    <name type="scientific">Trichoplax adhaerens</name>
    <name type="common">Trichoplax reptans</name>
    <dbReference type="NCBI Taxonomy" id="10228"/>
    <lineage>
        <taxon>Eukaryota</taxon>
        <taxon>Metazoa</taxon>
        <taxon>Placozoa</taxon>
        <taxon>Uniplacotomia</taxon>
        <taxon>Trichoplacea</taxon>
        <taxon>Trichoplacidae</taxon>
        <taxon>Trichoplax</taxon>
    </lineage>
</organism>
<gene>
    <name evidence="11" type="ORF">TRIADDRAFT_7464</name>
</gene>
<comment type="subcellular location">
    <subcellularLocation>
        <location evidence="1">Membrane</location>
        <topology evidence="1">Multi-pass membrane protein</topology>
    </subcellularLocation>
</comment>
<keyword evidence="2 8" id="KW-0812">Transmembrane</keyword>
<evidence type="ECO:0000313" key="11">
    <source>
        <dbReference type="EMBL" id="EDV19348.1"/>
    </source>
</evidence>
<evidence type="ECO:0000256" key="9">
    <source>
        <dbReference type="SAM" id="Phobius"/>
    </source>
</evidence>
<keyword evidence="4 8" id="KW-0297">G-protein coupled receptor</keyword>
<dbReference type="PRINTS" id="PR00237">
    <property type="entry name" value="GPCRRHODOPSN"/>
</dbReference>
<evidence type="ECO:0000256" key="3">
    <source>
        <dbReference type="ARBA" id="ARBA00022989"/>
    </source>
</evidence>
<evidence type="ECO:0000256" key="2">
    <source>
        <dbReference type="ARBA" id="ARBA00022692"/>
    </source>
</evidence>
<dbReference type="GO" id="GO:0008020">
    <property type="term" value="F:G protein-coupled photoreceptor activity"/>
    <property type="evidence" value="ECO:0000318"/>
    <property type="project" value="GO_Central"/>
</dbReference>
<dbReference type="AlphaFoldDB" id="B3SD73"/>
<feature type="transmembrane region" description="Helical" evidence="9">
    <location>
        <begin position="36"/>
        <end position="58"/>
    </location>
</feature>
<dbReference type="InterPro" id="IPR050125">
    <property type="entry name" value="GPCR_opsins"/>
</dbReference>
<dbReference type="GO" id="GO:0007602">
    <property type="term" value="P:phototransduction"/>
    <property type="evidence" value="ECO:0000318"/>
    <property type="project" value="GO_Central"/>
</dbReference>
<evidence type="ECO:0000313" key="12">
    <source>
        <dbReference type="Proteomes" id="UP000009022"/>
    </source>
</evidence>
<feature type="transmembrane region" description="Helical" evidence="9">
    <location>
        <begin position="6"/>
        <end position="24"/>
    </location>
</feature>
<dbReference type="GO" id="GO:0005886">
    <property type="term" value="C:plasma membrane"/>
    <property type="evidence" value="ECO:0000318"/>
    <property type="project" value="GO_Central"/>
</dbReference>
<keyword evidence="7 8" id="KW-0807">Transducer</keyword>
<dbReference type="SUPFAM" id="SSF81321">
    <property type="entry name" value="Family A G protein-coupled receptor-like"/>
    <property type="match status" value="1"/>
</dbReference>
<dbReference type="HOGENOM" id="CLU_009579_29_6_1"/>
<dbReference type="Proteomes" id="UP000009022">
    <property type="component" value="Unassembled WGS sequence"/>
</dbReference>
<dbReference type="InParanoid" id="B3SD73"/>
<accession>B3SD73</accession>
<keyword evidence="5 9" id="KW-0472">Membrane</keyword>
<dbReference type="eggNOG" id="KOG3656">
    <property type="taxonomic scope" value="Eukaryota"/>
</dbReference>
<dbReference type="Gene3D" id="1.20.1070.10">
    <property type="entry name" value="Rhodopsin 7-helix transmembrane proteins"/>
    <property type="match status" value="1"/>
</dbReference>
<dbReference type="STRING" id="10228.B3SD73"/>
<evidence type="ECO:0000259" key="10">
    <source>
        <dbReference type="PROSITE" id="PS50262"/>
    </source>
</evidence>
<dbReference type="InterPro" id="IPR017452">
    <property type="entry name" value="GPCR_Rhodpsn_7TM"/>
</dbReference>
<name>B3SD73_TRIAD</name>
<dbReference type="InterPro" id="IPR000276">
    <property type="entry name" value="GPCR_Rhodpsn"/>
</dbReference>
<feature type="transmembrane region" description="Helical" evidence="9">
    <location>
        <begin position="118"/>
        <end position="136"/>
    </location>
</feature>
<feature type="non-terminal residue" evidence="11">
    <location>
        <position position="139"/>
    </location>
</feature>
<evidence type="ECO:0000256" key="8">
    <source>
        <dbReference type="RuleBase" id="RU000688"/>
    </source>
</evidence>
<keyword evidence="6 8" id="KW-0675">Receptor</keyword>
<evidence type="ECO:0000256" key="1">
    <source>
        <dbReference type="ARBA" id="ARBA00004141"/>
    </source>
</evidence>
<protein>
    <recommendedName>
        <fullName evidence="10">G-protein coupled receptors family 1 profile domain-containing protein</fullName>
    </recommendedName>
</protein>
<dbReference type="GO" id="GO:0071482">
    <property type="term" value="P:cellular response to light stimulus"/>
    <property type="evidence" value="ECO:0000318"/>
    <property type="project" value="GO_Central"/>
</dbReference>
<dbReference type="Pfam" id="PF00001">
    <property type="entry name" value="7tm_1"/>
    <property type="match status" value="1"/>
</dbReference>
<sequence length="139" mass="15844">SVILIVIFTIALIGNFPVVFMTYWEKKLHTSTNILIANLAFCDLLITIFIIPICFIVVQVGMWPFSSITCQILGFLEMVSYTASLSSLAMISINRYYAIVRALDQDFAKKMSVKRAKYMIAIVWIYSLVWASPPLYGWN</sequence>
<dbReference type="PROSITE" id="PS50262">
    <property type="entry name" value="G_PROTEIN_RECEP_F1_2"/>
    <property type="match status" value="1"/>
</dbReference>
<dbReference type="PhylomeDB" id="B3SD73"/>
<proteinExistence type="inferred from homology"/>
<evidence type="ECO:0000256" key="4">
    <source>
        <dbReference type="ARBA" id="ARBA00023040"/>
    </source>
</evidence>
<keyword evidence="12" id="KW-1185">Reference proteome</keyword>
<dbReference type="GO" id="GO:0007186">
    <property type="term" value="P:G protein-coupled receptor signaling pathway"/>
    <property type="evidence" value="ECO:0000318"/>
    <property type="project" value="GO_Central"/>
</dbReference>
<dbReference type="KEGG" id="tad:TRIADDRAFT_7464"/>
<dbReference type="EMBL" id="DS985276">
    <property type="protein sequence ID" value="EDV19348.1"/>
    <property type="molecule type" value="Genomic_DNA"/>
</dbReference>
<dbReference type="RefSeq" id="XP_002118199.1">
    <property type="nucleotide sequence ID" value="XM_002118163.1"/>
</dbReference>
<evidence type="ECO:0000256" key="7">
    <source>
        <dbReference type="ARBA" id="ARBA00023224"/>
    </source>
</evidence>
<dbReference type="OrthoDB" id="6358729at2759"/>
<dbReference type="CTD" id="6759393"/>
<dbReference type="PANTHER" id="PTHR24240">
    <property type="entry name" value="OPSIN"/>
    <property type="match status" value="1"/>
</dbReference>
<dbReference type="GeneID" id="6759393"/>
<evidence type="ECO:0000256" key="6">
    <source>
        <dbReference type="ARBA" id="ARBA00023170"/>
    </source>
</evidence>
<reference evidence="11 12" key="1">
    <citation type="journal article" date="2008" name="Nature">
        <title>The Trichoplax genome and the nature of placozoans.</title>
        <authorList>
            <person name="Srivastava M."/>
            <person name="Begovic E."/>
            <person name="Chapman J."/>
            <person name="Putnam N.H."/>
            <person name="Hellsten U."/>
            <person name="Kawashima T."/>
            <person name="Kuo A."/>
            <person name="Mitros T."/>
            <person name="Salamov A."/>
            <person name="Carpenter M.L."/>
            <person name="Signorovitch A.Y."/>
            <person name="Moreno M.A."/>
            <person name="Kamm K."/>
            <person name="Grimwood J."/>
            <person name="Schmutz J."/>
            <person name="Shapiro H."/>
            <person name="Grigoriev I.V."/>
            <person name="Buss L.W."/>
            <person name="Schierwater B."/>
            <person name="Dellaporta S.L."/>
            <person name="Rokhsar D.S."/>
        </authorList>
    </citation>
    <scope>NUCLEOTIDE SEQUENCE [LARGE SCALE GENOMIC DNA]</scope>
    <source>
        <strain evidence="11 12">Grell-BS-1999</strain>
    </source>
</reference>
<keyword evidence="3 9" id="KW-1133">Transmembrane helix</keyword>
<dbReference type="OMA" id="AIVWIYS"/>
<feature type="domain" description="G-protein coupled receptors family 1 profile" evidence="10">
    <location>
        <begin position="14"/>
        <end position="139"/>
    </location>
</feature>